<dbReference type="Proteomes" id="UP001055117">
    <property type="component" value="Unassembled WGS sequence"/>
</dbReference>
<keyword evidence="13" id="KW-0067">ATP-binding</keyword>
<keyword evidence="7" id="KW-0285">Flavoprotein</keyword>
<dbReference type="Gene3D" id="3.30.450.40">
    <property type="match status" value="1"/>
</dbReference>
<keyword evidence="14" id="KW-0157">Chromophore</keyword>
<feature type="domain" description="PAS" evidence="18">
    <location>
        <begin position="180"/>
        <end position="252"/>
    </location>
</feature>
<dbReference type="RefSeq" id="WP_147830541.1">
    <property type="nucleotide sequence ID" value="NZ_BPQG01000062.1"/>
</dbReference>
<evidence type="ECO:0000256" key="15">
    <source>
        <dbReference type="ARBA" id="ARBA00023026"/>
    </source>
</evidence>
<keyword evidence="12" id="KW-0418">Kinase</keyword>
<evidence type="ECO:0000313" key="20">
    <source>
        <dbReference type="EMBL" id="GJD45999.1"/>
    </source>
</evidence>
<evidence type="ECO:0000256" key="17">
    <source>
        <dbReference type="SAM" id="Coils"/>
    </source>
</evidence>
<evidence type="ECO:0000256" key="13">
    <source>
        <dbReference type="ARBA" id="ARBA00022840"/>
    </source>
</evidence>
<feature type="domain" description="PAC" evidence="19">
    <location>
        <begin position="257"/>
        <end position="309"/>
    </location>
</feature>
<dbReference type="SMART" id="SM00911">
    <property type="entry name" value="HWE_HK"/>
    <property type="match status" value="1"/>
</dbReference>
<dbReference type="InterPro" id="IPR001610">
    <property type="entry name" value="PAC"/>
</dbReference>
<dbReference type="Pfam" id="PF07536">
    <property type="entry name" value="HWE_HK"/>
    <property type="match status" value="1"/>
</dbReference>
<dbReference type="SMART" id="SM00091">
    <property type="entry name" value="PAS"/>
    <property type="match status" value="3"/>
</dbReference>
<evidence type="ECO:0000256" key="12">
    <source>
        <dbReference type="ARBA" id="ARBA00022777"/>
    </source>
</evidence>
<dbReference type="PANTHER" id="PTHR41523:SF7">
    <property type="entry name" value="HISTIDINE KINASE"/>
    <property type="match status" value="1"/>
</dbReference>
<feature type="domain" description="PAC" evidence="19">
    <location>
        <begin position="519"/>
        <end position="571"/>
    </location>
</feature>
<reference evidence="20 21" key="1">
    <citation type="journal article" date="2021" name="Front. Microbiol.">
        <title>Comprehensive Comparative Genomics and Phenotyping of Methylobacterium Species.</title>
        <authorList>
            <person name="Alessa O."/>
            <person name="Ogura Y."/>
            <person name="Fujitani Y."/>
            <person name="Takami H."/>
            <person name="Hayashi T."/>
            <person name="Sahin N."/>
            <person name="Tani A."/>
        </authorList>
    </citation>
    <scope>NUCLEOTIDE SEQUENCE [LARGE SCALE GENOMIC DNA]</scope>
    <source>
        <strain evidence="20 21">DSM 23679</strain>
    </source>
</reference>
<dbReference type="Gene3D" id="3.30.565.10">
    <property type="entry name" value="Histidine kinase-like ATPase, C-terminal domain"/>
    <property type="match status" value="1"/>
</dbReference>
<dbReference type="CDD" id="cd00130">
    <property type="entry name" value="PAS"/>
    <property type="match status" value="2"/>
</dbReference>
<dbReference type="SMART" id="SM00065">
    <property type="entry name" value="GAF"/>
    <property type="match status" value="1"/>
</dbReference>
<keyword evidence="9" id="KW-0808">Transferase</keyword>
<dbReference type="PROSITE" id="PS50112">
    <property type="entry name" value="PAS"/>
    <property type="match status" value="2"/>
</dbReference>
<keyword evidence="11" id="KW-0547">Nucleotide-binding</keyword>
<evidence type="ECO:0000256" key="11">
    <source>
        <dbReference type="ARBA" id="ARBA00022741"/>
    </source>
</evidence>
<evidence type="ECO:0000256" key="6">
    <source>
        <dbReference type="ARBA" id="ARBA00022606"/>
    </source>
</evidence>
<dbReference type="InterPro" id="IPR000014">
    <property type="entry name" value="PAS"/>
</dbReference>
<dbReference type="NCBIfam" id="TIGR00229">
    <property type="entry name" value="sensory_box"/>
    <property type="match status" value="3"/>
</dbReference>
<keyword evidence="17" id="KW-0175">Coiled coil</keyword>
<comment type="caution">
    <text evidence="20">The sequence shown here is derived from an EMBL/GenBank/DDBJ whole genome shotgun (WGS) entry which is preliminary data.</text>
</comment>
<keyword evidence="4" id="KW-0600">Photoreceptor protein</keyword>
<feature type="domain" description="PAS" evidence="18">
    <location>
        <begin position="310"/>
        <end position="382"/>
    </location>
</feature>
<evidence type="ECO:0000259" key="18">
    <source>
        <dbReference type="PROSITE" id="PS50112"/>
    </source>
</evidence>
<evidence type="ECO:0000256" key="16">
    <source>
        <dbReference type="ARBA" id="ARBA00023170"/>
    </source>
</evidence>
<proteinExistence type="predicted"/>
<accession>A0ABQ4QLS9</accession>
<keyword evidence="6" id="KW-0716">Sensory transduction</keyword>
<dbReference type="Pfam" id="PF08447">
    <property type="entry name" value="PAS_3"/>
    <property type="match status" value="2"/>
</dbReference>
<sequence length="770" mass="83516">MTAAPTPDPLDGARLAALDEYGILDTPAESGFEDIVLLASQACETPTALVSFVAKDRQWFKARIGFDPCETPLTQSVCAHALGRDGILVIPDLTRDPRTRDNALVTGDPQIRFYAGAPLHTQDGFALGTLCVIDSVPRPEGLTARQTATLTALARQVMVQLELRRAIENREQALAARARAEEQLRLAVEATGIGIFDFDLATGELRWDARVRALFGVPARGPITYAETYLGGVHPDDRERADAAVRAAMDADGVGVFDTDYRVIAADTGVERWLAARGRAIVEDGVAVRFIGSVRDITEHKAADLALKATEERYRLAARATTDAIWDWDLVADQVRWNEALTLAHGHDLGAVVPQGAWWLAQIHSEDRDRIARSIHAAIDGTVETWTDEYRFRRGDDSYAAVIDRGYIIRDDAGRAVRMIGAMLDITRRNETERRLRQNQAQLDTVLQTMPVGILLAEAPSGRIVFGNPRLERILGHPTVQAEDRDGYGAYRAYRADGSPVPPGDYPLARITAGEVDHAELEAHYQRPDGSRRWIEIIGEAVKDSNGVTIGAVVAVGDIEDRKRAAQQQDILHHELGHRLKNTLALVQAIATQTLRNVTDLDAAREALSARLVAMGKAHDILLSGESESAGMEAVLRGALSIHDDGGPQRFRLSGPDLAVGPKAALSLALMAHELATNAVKYGALSVPDGSVVLRWEVEGRDRADGSAVIHLLWREQGGPSVLEPTRKGFGTRLIERGLVGAIGGTVRLAYPKSGVTCTVTAPLSGLLES</sequence>
<gene>
    <name evidence="20" type="ORF">AFCDBAGC_3879</name>
</gene>
<dbReference type="InterPro" id="IPR000700">
    <property type="entry name" value="PAS-assoc_C"/>
</dbReference>
<dbReference type="InterPro" id="IPR013655">
    <property type="entry name" value="PAS_fold_3"/>
</dbReference>
<dbReference type="Pfam" id="PF01590">
    <property type="entry name" value="GAF"/>
    <property type="match status" value="1"/>
</dbReference>
<evidence type="ECO:0000256" key="1">
    <source>
        <dbReference type="ARBA" id="ARBA00000085"/>
    </source>
</evidence>
<name>A0ABQ4QLS9_9HYPH</name>
<dbReference type="Gene3D" id="3.30.450.20">
    <property type="entry name" value="PAS domain"/>
    <property type="match status" value="3"/>
</dbReference>
<protein>
    <recommendedName>
        <fullName evidence="3">Blue-light-activated histidine kinase</fullName>
        <ecNumber evidence="2">2.7.13.3</ecNumber>
    </recommendedName>
</protein>
<feature type="domain" description="PAC" evidence="19">
    <location>
        <begin position="386"/>
        <end position="438"/>
    </location>
</feature>
<dbReference type="Pfam" id="PF13426">
    <property type="entry name" value="PAS_9"/>
    <property type="match status" value="1"/>
</dbReference>
<evidence type="ECO:0000256" key="2">
    <source>
        <dbReference type="ARBA" id="ARBA00012438"/>
    </source>
</evidence>
<keyword evidence="10" id="KW-0677">Repeat</keyword>
<dbReference type="PROSITE" id="PS50113">
    <property type="entry name" value="PAC"/>
    <property type="match status" value="3"/>
</dbReference>
<dbReference type="InterPro" id="IPR036890">
    <property type="entry name" value="HATPase_C_sf"/>
</dbReference>
<evidence type="ECO:0000313" key="21">
    <source>
        <dbReference type="Proteomes" id="UP001055117"/>
    </source>
</evidence>
<keyword evidence="16" id="KW-0675">Receptor</keyword>
<dbReference type="InterPro" id="IPR029016">
    <property type="entry name" value="GAF-like_dom_sf"/>
</dbReference>
<feature type="coiled-coil region" evidence="17">
    <location>
        <begin position="163"/>
        <end position="190"/>
    </location>
</feature>
<evidence type="ECO:0000256" key="7">
    <source>
        <dbReference type="ARBA" id="ARBA00022630"/>
    </source>
</evidence>
<dbReference type="EC" id="2.7.13.3" evidence="2"/>
<dbReference type="PANTHER" id="PTHR41523">
    <property type="entry name" value="TWO-COMPONENT SYSTEM SENSOR PROTEIN"/>
    <property type="match status" value="1"/>
</dbReference>
<keyword evidence="8" id="KW-0288">FMN</keyword>
<organism evidence="20 21">
    <name type="scientific">Methylobacterium cerastii</name>
    <dbReference type="NCBI Taxonomy" id="932741"/>
    <lineage>
        <taxon>Bacteria</taxon>
        <taxon>Pseudomonadati</taxon>
        <taxon>Pseudomonadota</taxon>
        <taxon>Alphaproteobacteria</taxon>
        <taxon>Hyphomicrobiales</taxon>
        <taxon>Methylobacteriaceae</taxon>
        <taxon>Methylobacterium</taxon>
    </lineage>
</organism>
<evidence type="ECO:0000256" key="5">
    <source>
        <dbReference type="ARBA" id="ARBA00022553"/>
    </source>
</evidence>
<keyword evidence="21" id="KW-1185">Reference proteome</keyword>
<evidence type="ECO:0000256" key="14">
    <source>
        <dbReference type="ARBA" id="ARBA00022991"/>
    </source>
</evidence>
<dbReference type="SUPFAM" id="SSF55785">
    <property type="entry name" value="PYP-like sensor domain (PAS domain)"/>
    <property type="match status" value="3"/>
</dbReference>
<evidence type="ECO:0000256" key="3">
    <source>
        <dbReference type="ARBA" id="ARBA00021740"/>
    </source>
</evidence>
<comment type="catalytic activity">
    <reaction evidence="1">
        <text>ATP + protein L-histidine = ADP + protein N-phospho-L-histidine.</text>
        <dbReference type="EC" id="2.7.13.3"/>
    </reaction>
</comment>
<dbReference type="EMBL" id="BPQG01000062">
    <property type="protein sequence ID" value="GJD45999.1"/>
    <property type="molecule type" value="Genomic_DNA"/>
</dbReference>
<dbReference type="Gene3D" id="2.10.70.100">
    <property type="match status" value="1"/>
</dbReference>
<evidence type="ECO:0000256" key="8">
    <source>
        <dbReference type="ARBA" id="ARBA00022643"/>
    </source>
</evidence>
<dbReference type="InterPro" id="IPR035965">
    <property type="entry name" value="PAS-like_dom_sf"/>
</dbReference>
<evidence type="ECO:0000256" key="4">
    <source>
        <dbReference type="ARBA" id="ARBA00022543"/>
    </source>
</evidence>
<dbReference type="SMART" id="SM00086">
    <property type="entry name" value="PAC"/>
    <property type="match status" value="3"/>
</dbReference>
<evidence type="ECO:0000256" key="9">
    <source>
        <dbReference type="ARBA" id="ARBA00022679"/>
    </source>
</evidence>
<keyword evidence="15" id="KW-0843">Virulence</keyword>
<dbReference type="InterPro" id="IPR011102">
    <property type="entry name" value="Sig_transdc_His_kinase_HWE"/>
</dbReference>
<dbReference type="InterPro" id="IPR003018">
    <property type="entry name" value="GAF"/>
</dbReference>
<evidence type="ECO:0000259" key="19">
    <source>
        <dbReference type="PROSITE" id="PS50113"/>
    </source>
</evidence>
<dbReference type="SUPFAM" id="SSF55781">
    <property type="entry name" value="GAF domain-like"/>
    <property type="match status" value="1"/>
</dbReference>
<evidence type="ECO:0000256" key="10">
    <source>
        <dbReference type="ARBA" id="ARBA00022737"/>
    </source>
</evidence>
<keyword evidence="5" id="KW-0597">Phosphoprotein</keyword>